<dbReference type="STRING" id="1325564.NSJP_3357"/>
<dbReference type="InterPro" id="IPR027417">
    <property type="entry name" value="P-loop_NTPase"/>
</dbReference>
<dbReference type="OrthoDB" id="5487982at2"/>
<evidence type="ECO:0000313" key="12">
    <source>
        <dbReference type="Proteomes" id="UP000192042"/>
    </source>
</evidence>
<dbReference type="SUPFAM" id="SSF52540">
    <property type="entry name" value="P-loop containing nucleoside triphosphate hydrolases"/>
    <property type="match status" value="1"/>
</dbReference>
<dbReference type="Gene3D" id="3.90.320.10">
    <property type="match status" value="1"/>
</dbReference>
<evidence type="ECO:0000256" key="8">
    <source>
        <dbReference type="ARBA" id="ARBA00023125"/>
    </source>
</evidence>
<keyword evidence="7" id="KW-0067">ATP-binding</keyword>
<keyword evidence="8" id="KW-0238">DNA-binding</keyword>
<sequence length="1068" mass="118520">MLKVVTGSFHPHLESAFVEHLQLAKAGDPFVPVAVLVPSAPLLERLKRLLTLDRQLSFLNVHFLTFHQLALRLVDEMTGDTARPAPVHVVDDLFFEQLVRHLVKTRLSGLTALQQVGHSSGTWGALWSSIRDLKDAGVDPAEARRGVTEGCFDEDDREWLLALFSLYAAVQDVGRALNVGTADDLAQSLLPFVPASPFIRSLRHVFYYGFYDLTQIQLSLFETVTAAAPATLFFPLEGERSFTFARRFFERHIQRQVTSPESVMTPGDSPQREVGSPVLSVRSAIGLDQELAATCRTILELVETNGYRFDEIGVVARTLDPYRLHLHAVFDRHRIPFTTTTARPLIHEPLCKALLQLASLPTNDFYRATMLDLVTSPLFVTSLNHDRSPFYRPEQWKLLVPSLQITRGREEWARLKQAGQWSSGPDGEADEETGLPLPLDIAPDVVELLWHVVATLIDGCAVLPQRGTIGHMLEAFQPLALRHLRRLDGGQAGAPDRGTARLQAAWDAIERTWASLAELEPIAETLTWIEFVELLTHAFERTTLVLDQPAPAGVMVLDAMAARGLSFKALFVLGLNDKMFPRYIREDAFLRDRHRRVLDATLGFKIDEKLAGYDEESLLFALLRRAAGSRLYLSHQRADDAGRTLAPSPYLWDIARLSGLDAQATDMIPRRLTDLIAQRPAIRQTLPPADLARWMAMNGENPADLLQSVQGEADLLRHAVEALGHIEDDHAALAAYDGITGPLTSHWSRSMQRGLAPTPLERYARCPFQYFSVDVLKLDPVRVPASQEPDAALLGTLCHGALRRCYEALLAAGWPANALSDDAVNGAAVTAVEQAAAECAVHQRTGHYLLWELAKAATIDLITAAVVSDSDRLAAEGFAPFAFEVEAEGTLRIESGGEGVPMKFHGRVDRIDRHNASGALRIIDYKFKSNSAMKTDDRHLLQSAIRGSRLQPPLYTSLDLPAGGKADAVQFFFLAPAWESPIARSTFNASDWSSETGTLIHRTLAGLIDGMKRGRYFILPGTHCTTCPYRVLCRREHASTWWRAHRAGEQKQLAALRKMTVKKVTDVR</sequence>
<keyword evidence="2" id="KW-0547">Nucleotide-binding</keyword>
<keyword evidence="1" id="KW-0540">Nuclease</keyword>
<dbReference type="InterPro" id="IPR038726">
    <property type="entry name" value="PDDEXK_AddAB-type"/>
</dbReference>
<dbReference type="GO" id="GO:0004527">
    <property type="term" value="F:exonuclease activity"/>
    <property type="evidence" value="ECO:0007669"/>
    <property type="project" value="UniProtKB-KW"/>
</dbReference>
<keyword evidence="3" id="KW-0227">DNA damage</keyword>
<keyword evidence="9" id="KW-0234">DNA repair</keyword>
<dbReference type="GO" id="GO:0003677">
    <property type="term" value="F:DNA binding"/>
    <property type="evidence" value="ECO:0007669"/>
    <property type="project" value="UniProtKB-KW"/>
</dbReference>
<evidence type="ECO:0000259" key="10">
    <source>
        <dbReference type="Pfam" id="PF12705"/>
    </source>
</evidence>
<evidence type="ECO:0000256" key="9">
    <source>
        <dbReference type="ARBA" id="ARBA00023204"/>
    </source>
</evidence>
<evidence type="ECO:0000313" key="11">
    <source>
        <dbReference type="EMBL" id="SLM49524.1"/>
    </source>
</evidence>
<evidence type="ECO:0000256" key="3">
    <source>
        <dbReference type="ARBA" id="ARBA00022763"/>
    </source>
</evidence>
<dbReference type="Gene3D" id="3.40.50.300">
    <property type="entry name" value="P-loop containing nucleotide triphosphate hydrolases"/>
    <property type="match status" value="2"/>
</dbReference>
<evidence type="ECO:0000256" key="2">
    <source>
        <dbReference type="ARBA" id="ARBA00022741"/>
    </source>
</evidence>
<feature type="domain" description="PD-(D/E)XK endonuclease-like" evidence="10">
    <location>
        <begin position="755"/>
        <end position="1034"/>
    </location>
</feature>
<dbReference type="InterPro" id="IPR011604">
    <property type="entry name" value="PDDEXK-like_dom_sf"/>
</dbReference>
<evidence type="ECO:0000256" key="5">
    <source>
        <dbReference type="ARBA" id="ARBA00022806"/>
    </source>
</evidence>
<keyword evidence="4" id="KW-0378">Hydrolase</keyword>
<dbReference type="PANTHER" id="PTHR30591:SF1">
    <property type="entry name" value="RECBCD ENZYME SUBUNIT RECC"/>
    <property type="match status" value="1"/>
</dbReference>
<keyword evidence="5" id="KW-0347">Helicase</keyword>
<dbReference type="AlphaFoldDB" id="A0A1W1I931"/>
<dbReference type="Proteomes" id="UP000192042">
    <property type="component" value="Chromosome I"/>
</dbReference>
<dbReference type="PANTHER" id="PTHR30591">
    <property type="entry name" value="RECBCD ENZYME SUBUNIT RECC"/>
    <property type="match status" value="1"/>
</dbReference>
<keyword evidence="12" id="KW-1185">Reference proteome</keyword>
<name>A0A1W1I931_9BACT</name>
<evidence type="ECO:0000256" key="6">
    <source>
        <dbReference type="ARBA" id="ARBA00022839"/>
    </source>
</evidence>
<accession>A0A1W1I931</accession>
<evidence type="ECO:0000256" key="4">
    <source>
        <dbReference type="ARBA" id="ARBA00022801"/>
    </source>
</evidence>
<dbReference type="GO" id="GO:0004386">
    <property type="term" value="F:helicase activity"/>
    <property type="evidence" value="ECO:0007669"/>
    <property type="project" value="UniProtKB-KW"/>
</dbReference>
<dbReference type="GO" id="GO:0006281">
    <property type="term" value="P:DNA repair"/>
    <property type="evidence" value="ECO:0007669"/>
    <property type="project" value="UniProtKB-KW"/>
</dbReference>
<gene>
    <name evidence="11" type="ORF">NSJP_3357</name>
</gene>
<evidence type="ECO:0000256" key="1">
    <source>
        <dbReference type="ARBA" id="ARBA00022722"/>
    </source>
</evidence>
<keyword evidence="6" id="KW-0269">Exonuclease</keyword>
<proteinExistence type="predicted"/>
<evidence type="ECO:0000256" key="7">
    <source>
        <dbReference type="ARBA" id="ARBA00022840"/>
    </source>
</evidence>
<dbReference type="KEGG" id="nja:NSJP_3357"/>
<protein>
    <recommendedName>
        <fullName evidence="10">PD-(D/E)XK endonuclease-like domain-containing protein</fullName>
    </recommendedName>
</protein>
<dbReference type="GO" id="GO:0006310">
    <property type="term" value="P:DNA recombination"/>
    <property type="evidence" value="ECO:0007669"/>
    <property type="project" value="TreeGrafter"/>
</dbReference>
<organism evidence="11 12">
    <name type="scientific">Nitrospira japonica</name>
    <dbReference type="NCBI Taxonomy" id="1325564"/>
    <lineage>
        <taxon>Bacteria</taxon>
        <taxon>Pseudomonadati</taxon>
        <taxon>Nitrospirota</taxon>
        <taxon>Nitrospiria</taxon>
        <taxon>Nitrospirales</taxon>
        <taxon>Nitrospiraceae</taxon>
        <taxon>Nitrospira</taxon>
    </lineage>
</organism>
<dbReference type="EMBL" id="LT828648">
    <property type="protein sequence ID" value="SLM49524.1"/>
    <property type="molecule type" value="Genomic_DNA"/>
</dbReference>
<reference evidence="11 12" key="1">
    <citation type="submission" date="2017-03" db="EMBL/GenBank/DDBJ databases">
        <authorList>
            <person name="Afonso C.L."/>
            <person name="Miller P.J."/>
            <person name="Scott M.A."/>
            <person name="Spackman E."/>
            <person name="Goraichik I."/>
            <person name="Dimitrov K.M."/>
            <person name="Suarez D.L."/>
            <person name="Swayne D.E."/>
        </authorList>
    </citation>
    <scope>NUCLEOTIDE SEQUENCE [LARGE SCALE GENOMIC DNA]</scope>
    <source>
        <strain evidence="11">Genome sequencing of Nitrospira japonica strain NJ11</strain>
    </source>
</reference>
<dbReference type="Pfam" id="PF12705">
    <property type="entry name" value="PDDEXK_1"/>
    <property type="match status" value="1"/>
</dbReference>
<dbReference type="RefSeq" id="WP_080887728.1">
    <property type="nucleotide sequence ID" value="NZ_LT828648.1"/>
</dbReference>
<dbReference type="GO" id="GO:0005524">
    <property type="term" value="F:ATP binding"/>
    <property type="evidence" value="ECO:0007669"/>
    <property type="project" value="UniProtKB-KW"/>
</dbReference>